<feature type="transmembrane region" description="Helical" evidence="2">
    <location>
        <begin position="607"/>
        <end position="628"/>
    </location>
</feature>
<feature type="transmembrane region" description="Helical" evidence="2">
    <location>
        <begin position="1121"/>
        <end position="1142"/>
    </location>
</feature>
<reference evidence="4" key="1">
    <citation type="journal article" date="2023" name="Commun. Biol.">
        <title>Genome analysis of Parmales, the sister group of diatoms, reveals the evolutionary specialization of diatoms from phago-mixotrophs to photoautotrophs.</title>
        <authorList>
            <person name="Ban H."/>
            <person name="Sato S."/>
            <person name="Yoshikawa S."/>
            <person name="Yamada K."/>
            <person name="Nakamura Y."/>
            <person name="Ichinomiya M."/>
            <person name="Sato N."/>
            <person name="Blanc-Mathieu R."/>
            <person name="Endo H."/>
            <person name="Kuwata A."/>
            <person name="Ogata H."/>
        </authorList>
    </citation>
    <scope>NUCLEOTIDE SEQUENCE [LARGE SCALE GENOMIC DNA]</scope>
    <source>
        <strain evidence="4">NIES 3699</strain>
    </source>
</reference>
<feature type="transmembrane region" description="Helical" evidence="2">
    <location>
        <begin position="246"/>
        <end position="265"/>
    </location>
</feature>
<feature type="transmembrane region" description="Helical" evidence="2">
    <location>
        <begin position="799"/>
        <end position="821"/>
    </location>
</feature>
<feature type="transmembrane region" description="Helical" evidence="2">
    <location>
        <begin position="209"/>
        <end position="226"/>
    </location>
</feature>
<keyword evidence="2" id="KW-0812">Transmembrane</keyword>
<accession>A0A9W7FB57</accession>
<protein>
    <submittedName>
        <fullName evidence="3">Uncharacterized protein</fullName>
    </submittedName>
</protein>
<feature type="transmembrane region" description="Helical" evidence="2">
    <location>
        <begin position="334"/>
        <end position="354"/>
    </location>
</feature>
<feature type="transmembrane region" description="Helical" evidence="2">
    <location>
        <begin position="106"/>
        <end position="127"/>
    </location>
</feature>
<keyword evidence="2" id="KW-1133">Transmembrane helix</keyword>
<dbReference type="EMBL" id="BRXX01000391">
    <property type="protein sequence ID" value="GMI08922.1"/>
    <property type="molecule type" value="Genomic_DNA"/>
</dbReference>
<feature type="transmembrane region" description="Helical" evidence="2">
    <location>
        <begin position="1154"/>
        <end position="1177"/>
    </location>
</feature>
<evidence type="ECO:0000256" key="2">
    <source>
        <dbReference type="SAM" id="Phobius"/>
    </source>
</evidence>
<sequence>MRSSPTPSPSAPSRSTSSPNERQESSHNPLHDTSPLTKAPSSADTSSSVDLSTIDLTTASERFKGSFKPTPSLRFFSVRSGRVRKYTREESLDDDEQDSPRIATGLAWLAIAFEILFVLVQLWTVVVDPSFSYENQPFINMVIKSEVKNYISLATIPFVRTFGYGVLFLDSSKHFGLREYIAMFVISVGHMIRAKGSETHGHVDDFWPAYRKIFSFVADLILFYCISRVRKRVSKTLSLVDKEDFVYSLLPATVVGIIVPLSYLVSETSSCWGLHYNAPDALGGAAAVCHDIFVANDALSVAFLGAGVIYLITKPFFLKTYTLENLVSCNFQSFRTYVQLVVFLIASYQALWMFSKSNEITDYSFVPGDMEVNVIYYFENSFGLIYIPSITLAELNQITSNCIYSAFFVLIVSLALFEGESERASDQQAGEPSSSETTRSSERETFKLSRYLRSKLMTLKPNELAPFYRILSLVVHSIFMYETYMRVMDRKYVFDYLWWHYRLYTDYICLFKGFEGFEDNPHMDDNGCLILPFNETGFLVIEYDNHLCEQHKISCDNLDESDPATFYENDVYENVFVDFSRNLVWLLFIGLFAISRPKADTHLFADTLYFVFIIFTHCCTIYMTNVAITEDQQLQVDNNFFGILFSFFQYINVYFVGRLCRKYLGVHNDSEINVHLQRSIQIFLSTLPPALFLLLESKFCGGASGAGSKACTRLAQCNFAVITNLVCSTIFFVFFNFSFKDLKLEDFLRVSPKIEGFDVIFRFVVMGFLQFFSMVIFGFRPRDTNKDATSRNDEGLMDITLRFFTPVLPTTWAVLYFIYYLKLGHDHHVEATRGEEDEDITATISFTVWDNVNRRTRWIVDWFRVPEGEMRLSPFLQWVFLLLGILASIPFLIARAFQTGHDDTLLTLWTVELRMSGDLLIPVMVLFLTIHQFSDLTSGTTIKWKGIFILLVLCYIVDTATFFYQPPGFTQKTAYTEDKKGGTWFGRQVVVCVSVVLLLVLIIVQKKRCIKMEEDAKKKHVFENVAFMAFSTFPTLTYLISEYFACATRSISENFGDMDGKQSQGDVVSAFILTNKCEGISYGLMPLVLLLVFTALGKIVYPESTDDLKMKNIMTLSLHPFRIFQLAITSLQALIAIIMFGVRSEWQVDPWVELLCNCYFIGTLFFFILEGFYTTFFKEKRKRRQSREAEDDDLEANTAADTDSLRVKRKTLEARKKAGSKQSVWEGGTGNHVRVLKKDRTNRHLGNRMEDDLMMGAGGLGEGSLAPGML</sequence>
<evidence type="ECO:0000256" key="1">
    <source>
        <dbReference type="SAM" id="MobiDB-lite"/>
    </source>
</evidence>
<keyword evidence="2" id="KW-0472">Membrane</keyword>
<keyword evidence="4" id="KW-1185">Reference proteome</keyword>
<evidence type="ECO:0000313" key="3">
    <source>
        <dbReference type="EMBL" id="GMI08922.1"/>
    </source>
</evidence>
<feature type="transmembrane region" description="Helical" evidence="2">
    <location>
        <begin position="759"/>
        <end position="779"/>
    </location>
</feature>
<feature type="transmembrane region" description="Helical" evidence="2">
    <location>
        <begin position="374"/>
        <end position="393"/>
    </location>
</feature>
<feature type="transmembrane region" description="Helical" evidence="2">
    <location>
        <begin position="285"/>
        <end position="313"/>
    </location>
</feature>
<feature type="transmembrane region" description="Helical" evidence="2">
    <location>
        <begin position="946"/>
        <end position="964"/>
    </location>
</feature>
<feature type="transmembrane region" description="Helical" evidence="2">
    <location>
        <begin position="719"/>
        <end position="739"/>
    </location>
</feature>
<feature type="transmembrane region" description="Helical" evidence="2">
    <location>
        <begin position="466"/>
        <end position="484"/>
    </location>
</feature>
<feature type="compositionally biased region" description="Pro residues" evidence="1">
    <location>
        <begin position="1"/>
        <end position="10"/>
    </location>
</feature>
<feature type="transmembrane region" description="Helical" evidence="2">
    <location>
        <begin position="984"/>
        <end position="1004"/>
    </location>
</feature>
<proteinExistence type="predicted"/>
<feature type="region of interest" description="Disordered" evidence="1">
    <location>
        <begin position="423"/>
        <end position="442"/>
    </location>
</feature>
<comment type="caution">
    <text evidence="3">The sequence shown here is derived from an EMBL/GenBank/DDBJ whole genome shotgun (WGS) entry which is preliminary data.</text>
</comment>
<dbReference type="AlphaFoldDB" id="A0A9W7FB57"/>
<evidence type="ECO:0000313" key="4">
    <source>
        <dbReference type="Proteomes" id="UP001165160"/>
    </source>
</evidence>
<gene>
    <name evidence="3" type="ORF">TrVE_jg11404</name>
</gene>
<feature type="transmembrane region" description="Helical" evidence="2">
    <location>
        <begin position="147"/>
        <end position="168"/>
    </location>
</feature>
<feature type="transmembrane region" description="Helical" evidence="2">
    <location>
        <begin position="180"/>
        <end position="197"/>
    </location>
</feature>
<feature type="transmembrane region" description="Helical" evidence="2">
    <location>
        <begin position="1080"/>
        <end position="1101"/>
    </location>
</feature>
<name>A0A9W7FB57_9STRA</name>
<feature type="transmembrane region" description="Helical" evidence="2">
    <location>
        <begin position="1025"/>
        <end position="1045"/>
    </location>
</feature>
<organism evidence="3 4">
    <name type="scientific">Triparma verrucosa</name>
    <dbReference type="NCBI Taxonomy" id="1606542"/>
    <lineage>
        <taxon>Eukaryota</taxon>
        <taxon>Sar</taxon>
        <taxon>Stramenopiles</taxon>
        <taxon>Ochrophyta</taxon>
        <taxon>Bolidophyceae</taxon>
        <taxon>Parmales</taxon>
        <taxon>Triparmaceae</taxon>
        <taxon>Triparma</taxon>
    </lineage>
</organism>
<feature type="region of interest" description="Disordered" evidence="1">
    <location>
        <begin position="1"/>
        <end position="49"/>
    </location>
</feature>
<dbReference type="Proteomes" id="UP001165160">
    <property type="component" value="Unassembled WGS sequence"/>
</dbReference>
<feature type="transmembrane region" description="Helical" evidence="2">
    <location>
        <begin position="400"/>
        <end position="417"/>
    </location>
</feature>
<feature type="transmembrane region" description="Helical" evidence="2">
    <location>
        <begin position="878"/>
        <end position="897"/>
    </location>
</feature>
<feature type="transmembrane region" description="Helical" evidence="2">
    <location>
        <begin position="640"/>
        <end position="660"/>
    </location>
</feature>